<name>A0A210R329_MIZYE</name>
<dbReference type="PANTHER" id="PTHR46513:SF37">
    <property type="entry name" value="LDL RECEPTOR RELATED PROTEIN 1-RELATED"/>
    <property type="match status" value="1"/>
</dbReference>
<dbReference type="EMBL" id="NEDP02000688">
    <property type="protein sequence ID" value="OWF55409.1"/>
    <property type="molecule type" value="Genomic_DNA"/>
</dbReference>
<keyword evidence="3" id="KW-1185">Reference proteome</keyword>
<comment type="caution">
    <text evidence="2">The sequence shown here is derived from an EMBL/GenBank/DDBJ whole genome shotgun (WGS) entry which is preliminary data.</text>
</comment>
<reference evidence="2 3" key="1">
    <citation type="journal article" date="2017" name="Nat. Ecol. Evol.">
        <title>Scallop genome provides insights into evolution of bilaterian karyotype and development.</title>
        <authorList>
            <person name="Wang S."/>
            <person name="Zhang J."/>
            <person name="Jiao W."/>
            <person name="Li J."/>
            <person name="Xun X."/>
            <person name="Sun Y."/>
            <person name="Guo X."/>
            <person name="Huan P."/>
            <person name="Dong B."/>
            <person name="Zhang L."/>
            <person name="Hu X."/>
            <person name="Sun X."/>
            <person name="Wang J."/>
            <person name="Zhao C."/>
            <person name="Wang Y."/>
            <person name="Wang D."/>
            <person name="Huang X."/>
            <person name="Wang R."/>
            <person name="Lv J."/>
            <person name="Li Y."/>
            <person name="Zhang Z."/>
            <person name="Liu B."/>
            <person name="Lu W."/>
            <person name="Hui Y."/>
            <person name="Liang J."/>
            <person name="Zhou Z."/>
            <person name="Hou R."/>
            <person name="Li X."/>
            <person name="Liu Y."/>
            <person name="Li H."/>
            <person name="Ning X."/>
            <person name="Lin Y."/>
            <person name="Zhao L."/>
            <person name="Xing Q."/>
            <person name="Dou J."/>
            <person name="Li Y."/>
            <person name="Mao J."/>
            <person name="Guo H."/>
            <person name="Dou H."/>
            <person name="Li T."/>
            <person name="Mu C."/>
            <person name="Jiang W."/>
            <person name="Fu Q."/>
            <person name="Fu X."/>
            <person name="Miao Y."/>
            <person name="Liu J."/>
            <person name="Yu Q."/>
            <person name="Li R."/>
            <person name="Liao H."/>
            <person name="Li X."/>
            <person name="Kong Y."/>
            <person name="Jiang Z."/>
            <person name="Chourrout D."/>
            <person name="Li R."/>
            <person name="Bao Z."/>
        </authorList>
    </citation>
    <scope>NUCLEOTIDE SEQUENCE [LARGE SCALE GENOMIC DNA]</scope>
    <source>
        <strain evidence="2 3">PY_sf001</strain>
    </source>
</reference>
<sequence length="1234" mass="136797">METLLCVMTAVIVVIQRIAGDNPFTSPGLILMDFQTPTDTTVLNTFDIHMERKSYLASYLDRQFSLLSVYPLGQACVVFDKRAKTICKLQYSGGHWYQPVCAETFGTVNGLDVDDVRGLVFWTDPDFNAIMMARITNLTHHHVIVDTLVDNPGDIAVHPEAGLLFWTDFGRLPKVERSTLSGSERRTIVIGGTPYLLTLDRAGNRLFWINKADNTVGSCDTSGERRHPFPINIDGSTSSLAWTSLVVYQSRLLLAWSDINQAGAVSVGLGGESRNNRYLSTTYQDLAIVREQPQLQGMEAECVDCFCRLYSVYENGTLTRQCASEHSSHGYLFFTTPRGLYRMDVYPFTTSYAPHVTLVYGANISVFTTDPVNEKIFAYSHDSKAIIEITQHAVTGYWMSRDLIIVAAPVKSIAVDWMSRNILWVEQGSEYISVANYEGLYRKWLISQAWAEDLRVDPHNRMVFWLNSSLGLVEGADLDGRGHVNIGYTDKQFAALTIDCAGHRLIMFDFRSRELVAIDYLSRAPPEVIRQGFWRVTFMAMIKDYVVVSNDSRCLTLVNTKTGLPLAARYIADDIITHMELYHVDSVMNTSPCVENNGGCDQLCLPNPSTRNCNCGFGYHEVSTDNGCSTYLMDNSFLLVVDQRAPAIYQYNQDRQGHPVDRYTIVPAVGLAQPYAVTYDARAQYIYWSDIEQFSVSRIHSSGQYQEIVYGQEYMYALDITLSVSMRLLFIADYSRNRIIALNVNTLQTTTFSDPVNRVYGLSLDASNRYLYASGYGESPNLVRIDIWTGTQSTENLPWLVLPGKLVVHATGIYLVEQHLRTIVRIDSSGNVHDFKHFPEGHIVQFITADDNNIYWTEQNTQQLYRLNLQTREESTVGLEGTLIHPTGLLSFEVARTYTDISCLSPCFGTCVPAGENRTVCIPTLAPRNIDLPDNDICIVPSHDDIVYGHVKELRPGSRVPGGSQFRVQCLPAHSVVGSDTGICRRRNWMVIPRCEPDTKVYGTRNGGWTIFTRSASFYVYSWMTTVKVIVVGGGGGGYQFSSQGDSAGDGQRSRFGTVTSLISTAGGGKGGTMASGGAGGVGERNSGSAGSFSRNTCSRGGSVWNYVPTKAHSLFCENDYGPGSCFSNHASSNVNSRIRRDCRIDTTCKNFGDGAESIEGGSGGGGGFSRPSRLITAYRNTLIPIEVGRGGDPSYPTAGGGVVIIWWGWDEELNDVETANIERLCSEEPDIEP</sequence>
<protein>
    <submittedName>
        <fullName evidence="2">Low-density lipoprotein receptor-related protein 5</fullName>
    </submittedName>
</protein>
<dbReference type="PANTHER" id="PTHR46513">
    <property type="entry name" value="VITELLOGENIN RECEPTOR-LIKE PROTEIN-RELATED-RELATED"/>
    <property type="match status" value="1"/>
</dbReference>
<keyword evidence="2" id="KW-0449">Lipoprotein</keyword>
<keyword evidence="2" id="KW-0675">Receptor</keyword>
<evidence type="ECO:0000313" key="3">
    <source>
        <dbReference type="Proteomes" id="UP000242188"/>
    </source>
</evidence>
<organism evidence="2 3">
    <name type="scientific">Mizuhopecten yessoensis</name>
    <name type="common">Japanese scallop</name>
    <name type="synonym">Patinopecten yessoensis</name>
    <dbReference type="NCBI Taxonomy" id="6573"/>
    <lineage>
        <taxon>Eukaryota</taxon>
        <taxon>Metazoa</taxon>
        <taxon>Spiralia</taxon>
        <taxon>Lophotrochozoa</taxon>
        <taxon>Mollusca</taxon>
        <taxon>Bivalvia</taxon>
        <taxon>Autobranchia</taxon>
        <taxon>Pteriomorphia</taxon>
        <taxon>Pectinida</taxon>
        <taxon>Pectinoidea</taxon>
        <taxon>Pectinidae</taxon>
        <taxon>Mizuhopecten</taxon>
    </lineage>
</organism>
<proteinExistence type="predicted"/>
<keyword evidence="1" id="KW-0732">Signal</keyword>
<dbReference type="InterPro" id="IPR000033">
    <property type="entry name" value="LDLR_classB_rpt"/>
</dbReference>
<dbReference type="InterPro" id="IPR011042">
    <property type="entry name" value="6-blade_b-propeller_TolB-like"/>
</dbReference>
<dbReference type="Gene3D" id="2.120.10.30">
    <property type="entry name" value="TolB, C-terminal domain"/>
    <property type="match status" value="3"/>
</dbReference>
<dbReference type="OrthoDB" id="6082544at2759"/>
<evidence type="ECO:0000256" key="1">
    <source>
        <dbReference type="SAM" id="SignalP"/>
    </source>
</evidence>
<dbReference type="AlphaFoldDB" id="A0A210R329"/>
<gene>
    <name evidence="2" type="ORF">KP79_PYT22433</name>
</gene>
<evidence type="ECO:0000313" key="2">
    <source>
        <dbReference type="EMBL" id="OWF55409.1"/>
    </source>
</evidence>
<feature type="chain" id="PRO_5012013030" evidence="1">
    <location>
        <begin position="21"/>
        <end position="1234"/>
    </location>
</feature>
<dbReference type="SUPFAM" id="SSF63825">
    <property type="entry name" value="YWTD domain"/>
    <property type="match status" value="3"/>
</dbReference>
<feature type="signal peptide" evidence="1">
    <location>
        <begin position="1"/>
        <end position="20"/>
    </location>
</feature>
<dbReference type="SMART" id="SM00135">
    <property type="entry name" value="LY"/>
    <property type="match status" value="7"/>
</dbReference>
<dbReference type="Proteomes" id="UP000242188">
    <property type="component" value="Unassembled WGS sequence"/>
</dbReference>
<accession>A0A210R329</accession>
<dbReference type="InterPro" id="IPR050778">
    <property type="entry name" value="Cueball_EGF_LRP_Nidogen"/>
</dbReference>